<dbReference type="InterPro" id="IPR028082">
    <property type="entry name" value="Peripla_BP_I"/>
</dbReference>
<evidence type="ECO:0000313" key="8">
    <source>
        <dbReference type="Proteomes" id="UP001634747"/>
    </source>
</evidence>
<dbReference type="CDD" id="cd01392">
    <property type="entry name" value="HTH_LacI"/>
    <property type="match status" value="1"/>
</dbReference>
<dbReference type="SUPFAM" id="SSF53822">
    <property type="entry name" value="Periplasmic binding protein-like I"/>
    <property type="match status" value="1"/>
</dbReference>
<dbReference type="InterPro" id="IPR010982">
    <property type="entry name" value="Lambda_DNA-bd_dom_sf"/>
</dbReference>
<dbReference type="PANTHER" id="PTHR30146:SF138">
    <property type="entry name" value="TRANSCRIPTIONAL REGULATORY PROTEIN"/>
    <property type="match status" value="1"/>
</dbReference>
<dbReference type="GO" id="GO:0003677">
    <property type="term" value="F:DNA binding"/>
    <property type="evidence" value="ECO:0007669"/>
    <property type="project" value="UniProtKB-KW"/>
</dbReference>
<dbReference type="Pfam" id="PF13377">
    <property type="entry name" value="Peripla_BP_3"/>
    <property type="match status" value="1"/>
</dbReference>
<evidence type="ECO:0000256" key="2">
    <source>
        <dbReference type="ARBA" id="ARBA00023125"/>
    </source>
</evidence>
<protein>
    <submittedName>
        <fullName evidence="7">LacI family DNA-binding transcriptional regulator</fullName>
    </submittedName>
</protein>
<dbReference type="Pfam" id="PF00356">
    <property type="entry name" value="LacI"/>
    <property type="match status" value="1"/>
</dbReference>
<evidence type="ECO:0000259" key="6">
    <source>
        <dbReference type="PROSITE" id="PS50943"/>
    </source>
</evidence>
<comment type="caution">
    <text evidence="7">The sequence shown here is derived from an EMBL/GenBank/DDBJ whole genome shotgun (WGS) entry which is preliminary data.</text>
</comment>
<dbReference type="PROSITE" id="PS00356">
    <property type="entry name" value="HTH_LACI_1"/>
    <property type="match status" value="1"/>
</dbReference>
<evidence type="ECO:0000256" key="1">
    <source>
        <dbReference type="ARBA" id="ARBA00023015"/>
    </source>
</evidence>
<keyword evidence="8" id="KW-1185">Reference proteome</keyword>
<feature type="domain" description="HTH lacI-type" evidence="5">
    <location>
        <begin position="1"/>
        <end position="55"/>
    </location>
</feature>
<dbReference type="SMART" id="SM00354">
    <property type="entry name" value="HTH_LACI"/>
    <property type="match status" value="1"/>
</dbReference>
<dbReference type="SUPFAM" id="SSF47413">
    <property type="entry name" value="lambda repressor-like DNA-binding domains"/>
    <property type="match status" value="1"/>
</dbReference>
<keyword evidence="1" id="KW-0805">Transcription regulation</keyword>
<proteinExistence type="predicted"/>
<evidence type="ECO:0000256" key="4">
    <source>
        <dbReference type="SAM" id="MobiDB-lite"/>
    </source>
</evidence>
<evidence type="ECO:0000313" key="7">
    <source>
        <dbReference type="EMBL" id="MFN2976063.1"/>
    </source>
</evidence>
<dbReference type="Gene3D" id="3.40.50.2300">
    <property type="match status" value="2"/>
</dbReference>
<dbReference type="CDD" id="cd06267">
    <property type="entry name" value="PBP1_LacI_sugar_binding-like"/>
    <property type="match status" value="1"/>
</dbReference>
<dbReference type="InterPro" id="IPR001387">
    <property type="entry name" value="Cro/C1-type_HTH"/>
</dbReference>
<dbReference type="PANTHER" id="PTHR30146">
    <property type="entry name" value="LACI-RELATED TRANSCRIPTIONAL REPRESSOR"/>
    <property type="match status" value="1"/>
</dbReference>
<evidence type="ECO:0000259" key="5">
    <source>
        <dbReference type="PROSITE" id="PS50932"/>
    </source>
</evidence>
<dbReference type="InterPro" id="IPR046335">
    <property type="entry name" value="LacI/GalR-like_sensor"/>
</dbReference>
<keyword evidence="2 7" id="KW-0238">DNA-binding</keyword>
<dbReference type="RefSeq" id="WP_263412443.1">
    <property type="nucleotide sequence ID" value="NZ_BAABBH010000001.1"/>
</dbReference>
<dbReference type="PROSITE" id="PS50943">
    <property type="entry name" value="HTH_CROC1"/>
    <property type="match status" value="1"/>
</dbReference>
<dbReference type="EMBL" id="JBJYXY010000001">
    <property type="protein sequence ID" value="MFN2976063.1"/>
    <property type="molecule type" value="Genomic_DNA"/>
</dbReference>
<sequence>MNMREIARRAGVSSATVSRVINGSNAVTAETARRVQVILDEAKFIPNPSATTLKYGRSKTYGLVIPDICNPYFSEFLAAFEAALEQIDHEMLLTSVQDAEGLLRSVRRMLMRQVDGAVLMGSEFETQAIEPLLQRRIPIVTLDRRSTDAGRSDVAIDYESGFTEAVLHLRSLGHDRIGFIGGYPQMQTSKLRVNAFRQALQAADLRYDATLVKPGNYRVPGGEAAMAQLLDLPEPPTAVLHANDLSAFGAMLGAHKRGLQVPRDISLIGTDDVLLSEVMHPPLTTVRIPRKRLAQLCIEALEHTKRQEDGRGAQFSLKTELVVRGTTAPPRQARRSTNKPRVRRAPQ</sequence>
<feature type="region of interest" description="Disordered" evidence="4">
    <location>
        <begin position="322"/>
        <end position="347"/>
    </location>
</feature>
<organism evidence="7 8">
    <name type="scientific">Terriglobus aquaticus</name>
    <dbReference type="NCBI Taxonomy" id="940139"/>
    <lineage>
        <taxon>Bacteria</taxon>
        <taxon>Pseudomonadati</taxon>
        <taxon>Acidobacteriota</taxon>
        <taxon>Terriglobia</taxon>
        <taxon>Terriglobales</taxon>
        <taxon>Acidobacteriaceae</taxon>
        <taxon>Terriglobus</taxon>
    </lineage>
</organism>
<accession>A0ABW9KKK4</accession>
<keyword evidence="3" id="KW-0804">Transcription</keyword>
<feature type="domain" description="HTH cro/C1-type" evidence="6">
    <location>
        <begin position="1"/>
        <end position="45"/>
    </location>
</feature>
<dbReference type="PROSITE" id="PS50932">
    <property type="entry name" value="HTH_LACI_2"/>
    <property type="match status" value="1"/>
</dbReference>
<gene>
    <name evidence="7" type="ORF">ACK2TP_09835</name>
</gene>
<name>A0ABW9KKK4_9BACT</name>
<evidence type="ECO:0000256" key="3">
    <source>
        <dbReference type="ARBA" id="ARBA00023163"/>
    </source>
</evidence>
<dbReference type="InterPro" id="IPR000843">
    <property type="entry name" value="HTH_LacI"/>
</dbReference>
<dbReference type="PRINTS" id="PR00036">
    <property type="entry name" value="HTHLACI"/>
</dbReference>
<feature type="compositionally biased region" description="Basic residues" evidence="4">
    <location>
        <begin position="332"/>
        <end position="347"/>
    </location>
</feature>
<reference evidence="7 8" key="1">
    <citation type="submission" date="2024-12" db="EMBL/GenBank/DDBJ databases">
        <authorList>
            <person name="Lee Y."/>
        </authorList>
    </citation>
    <scope>NUCLEOTIDE SEQUENCE [LARGE SCALE GENOMIC DNA]</scope>
    <source>
        <strain evidence="7 8">03SUJ4</strain>
    </source>
</reference>
<dbReference type="Gene3D" id="1.10.260.40">
    <property type="entry name" value="lambda repressor-like DNA-binding domains"/>
    <property type="match status" value="1"/>
</dbReference>
<dbReference type="Proteomes" id="UP001634747">
    <property type="component" value="Unassembled WGS sequence"/>
</dbReference>